<dbReference type="EMBL" id="JADGJQ010000109">
    <property type="protein sequence ID" value="KAJ3169341.1"/>
    <property type="molecule type" value="Genomic_DNA"/>
</dbReference>
<dbReference type="PRINTS" id="PR00421">
    <property type="entry name" value="THIOREDOXIN"/>
</dbReference>
<dbReference type="PROSITE" id="PS51352">
    <property type="entry name" value="THIOREDOXIN_2"/>
    <property type="match status" value="1"/>
</dbReference>
<evidence type="ECO:0000313" key="5">
    <source>
        <dbReference type="Proteomes" id="UP001212152"/>
    </source>
</evidence>
<dbReference type="AlphaFoldDB" id="A0AAD5TBV3"/>
<accession>A0AAD5TBV3</accession>
<dbReference type="InterPro" id="IPR036249">
    <property type="entry name" value="Thioredoxin-like_sf"/>
</dbReference>
<evidence type="ECO:0000256" key="2">
    <source>
        <dbReference type="SAM" id="SignalP"/>
    </source>
</evidence>
<feature type="chain" id="PRO_5042276141" description="Thioredoxin domain-containing protein" evidence="2">
    <location>
        <begin position="30"/>
        <end position="444"/>
    </location>
</feature>
<sequence length="444" mass="48609">MSSSRSTTRPLLLLLVLVVALLAVPSVSALYSSRDPVVQITSKNFKSEVLDTEHAVIAEFFAPWCGHCKNLAPEYKKAAEKLKGLAKVVAVDCDNDQNKPICGQYDVKGFPTIKVFRGGVKGLPQDYNGPRTAKGLVEAAVAAITGNVAQIGGSGKRAVQYEDFLEKTELPRAILVSQKSSTPPLLKALSVEYRDRVHFGELRASEKETISKLNVSAFPAVILFPKDSKDPVVYDGKLKHAGLTEFLDKHAGSKLKTPPKTESKADKKKAEKAKKDSKADKMKAEKKEEPVKASAPEVIEAKAQADLSACLDKGGFCVVSFLALEPEFEESTKAHQENIKLLESVAQNQPGFRYIWINAVQVPAAQKIMREFQMSDTLPGLVSIHGSKKAYRVHTGPFDADGVTSFLKDVSNGRGRFFRYDTMTELTVAAKEEPATEKRDNEEL</sequence>
<feature type="signal peptide" evidence="2">
    <location>
        <begin position="1"/>
        <end position="29"/>
    </location>
</feature>
<dbReference type="Gene3D" id="3.40.30.10">
    <property type="entry name" value="Glutaredoxin"/>
    <property type="match status" value="2"/>
</dbReference>
<gene>
    <name evidence="4" type="ORF">HDU87_000661</name>
</gene>
<name>A0AAD5TBV3_9FUNG</name>
<dbReference type="PROSITE" id="PS00194">
    <property type="entry name" value="THIOREDOXIN_1"/>
    <property type="match status" value="1"/>
</dbReference>
<dbReference type="InterPro" id="IPR017937">
    <property type="entry name" value="Thioredoxin_CS"/>
</dbReference>
<dbReference type="GO" id="GO:0005788">
    <property type="term" value="C:endoplasmic reticulum lumen"/>
    <property type="evidence" value="ECO:0007669"/>
    <property type="project" value="TreeGrafter"/>
</dbReference>
<feature type="compositionally biased region" description="Basic and acidic residues" evidence="1">
    <location>
        <begin position="259"/>
        <end position="291"/>
    </location>
</feature>
<dbReference type="GO" id="GO:0034976">
    <property type="term" value="P:response to endoplasmic reticulum stress"/>
    <property type="evidence" value="ECO:0007669"/>
    <property type="project" value="TreeGrafter"/>
</dbReference>
<protein>
    <recommendedName>
        <fullName evidence="3">Thioredoxin domain-containing protein</fullName>
    </recommendedName>
</protein>
<keyword evidence="2" id="KW-0732">Signal</keyword>
<dbReference type="Proteomes" id="UP001212152">
    <property type="component" value="Unassembled WGS sequence"/>
</dbReference>
<dbReference type="Pfam" id="PF00085">
    <property type="entry name" value="Thioredoxin"/>
    <property type="match status" value="1"/>
</dbReference>
<proteinExistence type="predicted"/>
<dbReference type="PANTHER" id="PTHR45815">
    <property type="entry name" value="PROTEIN DISULFIDE-ISOMERASE A6"/>
    <property type="match status" value="1"/>
</dbReference>
<evidence type="ECO:0000313" key="4">
    <source>
        <dbReference type="EMBL" id="KAJ3169341.1"/>
    </source>
</evidence>
<dbReference type="InterPro" id="IPR013766">
    <property type="entry name" value="Thioredoxin_domain"/>
</dbReference>
<dbReference type="GO" id="GO:0015035">
    <property type="term" value="F:protein-disulfide reductase activity"/>
    <property type="evidence" value="ECO:0007669"/>
    <property type="project" value="TreeGrafter"/>
</dbReference>
<organism evidence="4 5">
    <name type="scientific">Geranomyces variabilis</name>
    <dbReference type="NCBI Taxonomy" id="109894"/>
    <lineage>
        <taxon>Eukaryota</taxon>
        <taxon>Fungi</taxon>
        <taxon>Fungi incertae sedis</taxon>
        <taxon>Chytridiomycota</taxon>
        <taxon>Chytridiomycota incertae sedis</taxon>
        <taxon>Chytridiomycetes</taxon>
        <taxon>Spizellomycetales</taxon>
        <taxon>Powellomycetaceae</taxon>
        <taxon>Geranomyces</taxon>
    </lineage>
</organism>
<keyword evidence="5" id="KW-1185">Reference proteome</keyword>
<feature type="region of interest" description="Disordered" evidence="1">
    <location>
        <begin position="250"/>
        <end position="295"/>
    </location>
</feature>
<comment type="caution">
    <text evidence="4">The sequence shown here is derived from an EMBL/GenBank/DDBJ whole genome shotgun (WGS) entry which is preliminary data.</text>
</comment>
<dbReference type="PANTHER" id="PTHR45815:SF3">
    <property type="entry name" value="PROTEIN DISULFIDE-ISOMERASE A6"/>
    <property type="match status" value="1"/>
</dbReference>
<evidence type="ECO:0000256" key="1">
    <source>
        <dbReference type="SAM" id="MobiDB-lite"/>
    </source>
</evidence>
<feature type="domain" description="Thioredoxin" evidence="3">
    <location>
        <begin position="18"/>
        <end position="146"/>
    </location>
</feature>
<dbReference type="CDD" id="cd03002">
    <property type="entry name" value="PDI_a_MPD1_like"/>
    <property type="match status" value="1"/>
</dbReference>
<evidence type="ECO:0000259" key="3">
    <source>
        <dbReference type="PROSITE" id="PS51352"/>
    </source>
</evidence>
<reference evidence="4" key="1">
    <citation type="submission" date="2020-05" db="EMBL/GenBank/DDBJ databases">
        <title>Phylogenomic resolution of chytrid fungi.</title>
        <authorList>
            <person name="Stajich J.E."/>
            <person name="Amses K."/>
            <person name="Simmons R."/>
            <person name="Seto K."/>
            <person name="Myers J."/>
            <person name="Bonds A."/>
            <person name="Quandt C.A."/>
            <person name="Barry K."/>
            <person name="Liu P."/>
            <person name="Grigoriev I."/>
            <person name="Longcore J.E."/>
            <person name="James T.Y."/>
        </authorList>
    </citation>
    <scope>NUCLEOTIDE SEQUENCE</scope>
    <source>
        <strain evidence="4">JEL0379</strain>
    </source>
</reference>
<dbReference type="SUPFAM" id="SSF52833">
    <property type="entry name" value="Thioredoxin-like"/>
    <property type="match status" value="2"/>
</dbReference>